<keyword evidence="5" id="KW-1185">Reference proteome</keyword>
<dbReference type="GO" id="GO:0003676">
    <property type="term" value="F:nucleic acid binding"/>
    <property type="evidence" value="ECO:0007669"/>
    <property type="project" value="InterPro"/>
</dbReference>
<evidence type="ECO:0000256" key="2">
    <source>
        <dbReference type="SAM" id="MobiDB-lite"/>
    </source>
</evidence>
<dbReference type="Proteomes" id="UP001141552">
    <property type="component" value="Unassembled WGS sequence"/>
</dbReference>
<keyword evidence="1" id="KW-0479">Metal-binding</keyword>
<dbReference type="GO" id="GO:0008270">
    <property type="term" value="F:zinc ion binding"/>
    <property type="evidence" value="ECO:0007669"/>
    <property type="project" value="UniProtKB-KW"/>
</dbReference>
<accession>A0A9Q0J4H2</accession>
<protein>
    <recommendedName>
        <fullName evidence="3">CCHC-type domain-containing protein</fullName>
    </recommendedName>
</protein>
<evidence type="ECO:0000313" key="5">
    <source>
        <dbReference type="Proteomes" id="UP001141552"/>
    </source>
</evidence>
<dbReference type="InterPro" id="IPR025558">
    <property type="entry name" value="DUF4283"/>
</dbReference>
<name>A0A9Q0J4H2_9ROSI</name>
<dbReference type="EMBL" id="JAKUCV010006277">
    <property type="protein sequence ID" value="KAJ4828043.1"/>
    <property type="molecule type" value="Genomic_DNA"/>
</dbReference>
<reference evidence="4" key="1">
    <citation type="submission" date="2022-02" db="EMBL/GenBank/DDBJ databases">
        <authorList>
            <person name="Henning P.M."/>
            <person name="McCubbin A.G."/>
            <person name="Shore J.S."/>
        </authorList>
    </citation>
    <scope>NUCLEOTIDE SEQUENCE</scope>
    <source>
        <strain evidence="4">F60SS</strain>
        <tissue evidence="4">Leaves</tissue>
    </source>
</reference>
<feature type="region of interest" description="Disordered" evidence="2">
    <location>
        <begin position="298"/>
        <end position="329"/>
    </location>
</feature>
<evidence type="ECO:0000313" key="4">
    <source>
        <dbReference type="EMBL" id="KAJ4828043.1"/>
    </source>
</evidence>
<reference evidence="4" key="2">
    <citation type="journal article" date="2023" name="Plants (Basel)">
        <title>Annotation of the Turnera subulata (Passifloraceae) Draft Genome Reveals the S-Locus Evolved after the Divergence of Turneroideae from Passifloroideae in a Stepwise Manner.</title>
        <authorList>
            <person name="Henning P.M."/>
            <person name="Roalson E.H."/>
            <person name="Mir W."/>
            <person name="McCubbin A.G."/>
            <person name="Shore J.S."/>
        </authorList>
    </citation>
    <scope>NUCLEOTIDE SEQUENCE</scope>
    <source>
        <strain evidence="4">F60SS</strain>
    </source>
</reference>
<dbReference type="SUPFAM" id="SSF57756">
    <property type="entry name" value="Retrovirus zinc finger-like domains"/>
    <property type="match status" value="1"/>
</dbReference>
<dbReference type="InterPro" id="IPR025836">
    <property type="entry name" value="Zn_knuckle_CX2CX4HX4C"/>
</dbReference>
<organism evidence="4 5">
    <name type="scientific">Turnera subulata</name>
    <dbReference type="NCBI Taxonomy" id="218843"/>
    <lineage>
        <taxon>Eukaryota</taxon>
        <taxon>Viridiplantae</taxon>
        <taxon>Streptophyta</taxon>
        <taxon>Embryophyta</taxon>
        <taxon>Tracheophyta</taxon>
        <taxon>Spermatophyta</taxon>
        <taxon>Magnoliopsida</taxon>
        <taxon>eudicotyledons</taxon>
        <taxon>Gunneridae</taxon>
        <taxon>Pentapetalae</taxon>
        <taxon>rosids</taxon>
        <taxon>fabids</taxon>
        <taxon>Malpighiales</taxon>
        <taxon>Passifloraceae</taxon>
        <taxon>Turnera</taxon>
    </lineage>
</organism>
<keyword evidence="1" id="KW-0863">Zinc-finger</keyword>
<dbReference type="InterPro" id="IPR001878">
    <property type="entry name" value="Znf_CCHC"/>
</dbReference>
<dbReference type="Pfam" id="PF14111">
    <property type="entry name" value="DUF4283"/>
    <property type="match status" value="1"/>
</dbReference>
<dbReference type="PANTHER" id="PTHR31286">
    <property type="entry name" value="GLYCINE-RICH CELL WALL STRUCTURAL PROTEIN 1.8-LIKE"/>
    <property type="match status" value="1"/>
</dbReference>
<proteinExistence type="predicted"/>
<dbReference type="InterPro" id="IPR040256">
    <property type="entry name" value="At4g02000-like"/>
</dbReference>
<comment type="caution">
    <text evidence="4">The sequence shown here is derived from an EMBL/GenBank/DDBJ whole genome shotgun (WGS) entry which is preliminary data.</text>
</comment>
<evidence type="ECO:0000259" key="3">
    <source>
        <dbReference type="PROSITE" id="PS50158"/>
    </source>
</evidence>
<dbReference type="PANTHER" id="PTHR31286:SF99">
    <property type="entry name" value="DUF4283 DOMAIN-CONTAINING PROTEIN"/>
    <property type="match status" value="1"/>
</dbReference>
<dbReference type="PROSITE" id="PS50158">
    <property type="entry name" value="ZF_CCHC"/>
    <property type="match status" value="1"/>
</dbReference>
<gene>
    <name evidence="4" type="ORF">Tsubulata_030269</name>
</gene>
<sequence>MLCSKLQRLWSMRGGFRVIDLDHNYFLVKLADGDDYMRALTGGPWVVFDHYLTVEPWQPNFDPASHKVTSVVAWIRVPRLSTELYQLAILKKIGNRIGQFLRVDYSTQKTERGCFAKAAVELGLSHPLQTETCVDGVWYTIKYESLPNVCFECGRAGHDMSHCPSWLARAPTHSASMHMEESPAMEAQSQADVEEQSVEEEVVLLASRSGVAPMIRQGSGQGSGVHTVTRAGSGVAGVTKPGHQKMRTKGIFIRDDSVEVVGKDVHVQKRAKGSLGYTLSGVELAQAAVDATRKVNKVRKGKNKVGQVESSSSLPPPAPPNGDGKTLTSSGMAVAFDLLGQGHSDVAVANKPPEIAAGGSAAASIFVDVQDAQVDGDSTIQLDD</sequence>
<dbReference type="AlphaFoldDB" id="A0A9Q0J4H2"/>
<keyword evidence="1" id="KW-0862">Zinc</keyword>
<dbReference type="InterPro" id="IPR036875">
    <property type="entry name" value="Znf_CCHC_sf"/>
</dbReference>
<dbReference type="Pfam" id="PF14392">
    <property type="entry name" value="zf-CCHC_4"/>
    <property type="match status" value="1"/>
</dbReference>
<feature type="domain" description="CCHC-type" evidence="3">
    <location>
        <begin position="150"/>
        <end position="165"/>
    </location>
</feature>
<evidence type="ECO:0000256" key="1">
    <source>
        <dbReference type="PROSITE-ProRule" id="PRU00047"/>
    </source>
</evidence>
<feature type="compositionally biased region" description="Low complexity" evidence="2">
    <location>
        <begin position="304"/>
        <end position="313"/>
    </location>
</feature>
<dbReference type="OrthoDB" id="1096772at2759"/>